<protein>
    <submittedName>
        <fullName evidence="1">Uncharacterized protein</fullName>
    </submittedName>
</protein>
<gene>
    <name evidence="1" type="ORF">SGA01_28030</name>
</gene>
<sequence length="102" mass="11263">MAEVGGWIWERNLRSFLELLSFYVGYGFDATDWETVALAVEATDDERPDGWYSYPLAGEHRQVEVRLARAVGGDELLVAVKGTLTPELEVRADTLLAAFAAG</sequence>
<evidence type="ECO:0000313" key="1">
    <source>
        <dbReference type="EMBL" id="GEB57198.1"/>
    </source>
</evidence>
<comment type="caution">
    <text evidence="1">The sequence shown here is derived from an EMBL/GenBank/DDBJ whole genome shotgun (WGS) entry which is preliminary data.</text>
</comment>
<dbReference type="RefSeq" id="WP_141296798.1">
    <property type="nucleotide sequence ID" value="NZ_BJMN01000015.1"/>
</dbReference>
<name>A0A4Y3RJT2_9ACTN</name>
<keyword evidence="2" id="KW-1185">Reference proteome</keyword>
<dbReference type="EMBL" id="BJMN01000015">
    <property type="protein sequence ID" value="GEB57198.1"/>
    <property type="molecule type" value="Genomic_DNA"/>
</dbReference>
<dbReference type="OrthoDB" id="3689200at2"/>
<organism evidence="1 2">
    <name type="scientific">Streptomyces gardneri</name>
    <dbReference type="NCBI Taxonomy" id="66892"/>
    <lineage>
        <taxon>Bacteria</taxon>
        <taxon>Bacillati</taxon>
        <taxon>Actinomycetota</taxon>
        <taxon>Actinomycetes</taxon>
        <taxon>Kitasatosporales</taxon>
        <taxon>Streptomycetaceae</taxon>
        <taxon>Streptomyces</taxon>
    </lineage>
</organism>
<evidence type="ECO:0000313" key="2">
    <source>
        <dbReference type="Proteomes" id="UP000315226"/>
    </source>
</evidence>
<dbReference type="AlphaFoldDB" id="A0A4Y3RJT2"/>
<reference evidence="1 2" key="1">
    <citation type="submission" date="2019-06" db="EMBL/GenBank/DDBJ databases">
        <title>Whole genome shotgun sequence of Streptomyces gardneri NBRC 12865.</title>
        <authorList>
            <person name="Hosoyama A."/>
            <person name="Uohara A."/>
            <person name="Ohji S."/>
            <person name="Ichikawa N."/>
        </authorList>
    </citation>
    <scope>NUCLEOTIDE SEQUENCE [LARGE SCALE GENOMIC DNA]</scope>
    <source>
        <strain evidence="1 2">NBRC 12865</strain>
    </source>
</reference>
<proteinExistence type="predicted"/>
<accession>A0A4Y3RJT2</accession>
<dbReference type="Proteomes" id="UP000315226">
    <property type="component" value="Unassembled WGS sequence"/>
</dbReference>